<comment type="caution">
    <text evidence="1">The sequence shown here is derived from an EMBL/GenBank/DDBJ whole genome shotgun (WGS) entry which is preliminary data.</text>
</comment>
<keyword evidence="2" id="KW-1185">Reference proteome</keyword>
<dbReference type="AlphaFoldDB" id="G5JGV7"/>
<reference evidence="1 2" key="1">
    <citation type="journal article" date="2012" name="BMC Genomics">
        <title>Comparative genomic analysis of the genus Staphylococcus including Staphylococcus aureus and its newly described sister species Staphylococcus simiae.</title>
        <authorList>
            <person name="Suzuki H."/>
            <person name="Lefebure T."/>
            <person name="Pavinski Bitar P."/>
            <person name="Stanhope M.J."/>
        </authorList>
    </citation>
    <scope>NUCLEOTIDE SEQUENCE [LARGE SCALE GENOMIC DNA]</scope>
    <source>
        <strain evidence="1 2">CCM 7213</strain>
    </source>
</reference>
<proteinExistence type="predicted"/>
<feature type="non-terminal residue" evidence="1">
    <location>
        <position position="1"/>
    </location>
</feature>
<organism evidence="1 2">
    <name type="scientific">Staphylococcus simiae CCM 7213 = CCUG 51256</name>
    <dbReference type="NCBI Taxonomy" id="911238"/>
    <lineage>
        <taxon>Bacteria</taxon>
        <taxon>Bacillati</taxon>
        <taxon>Bacillota</taxon>
        <taxon>Bacilli</taxon>
        <taxon>Bacillales</taxon>
        <taxon>Staphylococcaceae</taxon>
        <taxon>Staphylococcus</taxon>
    </lineage>
</organism>
<dbReference type="Proteomes" id="UP000005413">
    <property type="component" value="Unassembled WGS sequence"/>
</dbReference>
<feature type="non-terminal residue" evidence="1">
    <location>
        <position position="35"/>
    </location>
</feature>
<dbReference type="EMBL" id="AEUN01000224">
    <property type="protein sequence ID" value="EHJ08579.1"/>
    <property type="molecule type" value="Genomic_DNA"/>
</dbReference>
<name>G5JGV7_9STAP</name>
<evidence type="ECO:0000313" key="2">
    <source>
        <dbReference type="Proteomes" id="UP000005413"/>
    </source>
</evidence>
<accession>G5JGV7</accession>
<evidence type="ECO:0000313" key="1">
    <source>
        <dbReference type="EMBL" id="EHJ08579.1"/>
    </source>
</evidence>
<sequence>FAIGKAGNPDIMDKYILGVANVKIDGFPGGWYNTL</sequence>
<gene>
    <name evidence="1" type="ORF">SS7213T_03410</name>
</gene>
<protein>
    <submittedName>
        <fullName evidence="1">Uncharacterized protein</fullName>
    </submittedName>
</protein>